<protein>
    <submittedName>
        <fullName evidence="5">Epoxyqueuosine reductase</fullName>
    </submittedName>
</protein>
<dbReference type="GO" id="GO:0052693">
    <property type="term" value="F:epoxyqueuosine reductase activity"/>
    <property type="evidence" value="ECO:0007669"/>
    <property type="project" value="TreeGrafter"/>
</dbReference>
<feature type="domain" description="DUF1730" evidence="4">
    <location>
        <begin position="54"/>
        <end position="100"/>
    </location>
</feature>
<dbReference type="Pfam" id="PF08331">
    <property type="entry name" value="QueG_DUF1730"/>
    <property type="match status" value="1"/>
</dbReference>
<accession>A0A829GJW0</accession>
<evidence type="ECO:0000256" key="3">
    <source>
        <dbReference type="SAM" id="MobiDB-lite"/>
    </source>
</evidence>
<dbReference type="GO" id="GO:0051539">
    <property type="term" value="F:4 iron, 4 sulfur cluster binding"/>
    <property type="evidence" value="ECO:0007669"/>
    <property type="project" value="UniProtKB-KW"/>
</dbReference>
<feature type="non-terminal residue" evidence="5">
    <location>
        <position position="100"/>
    </location>
</feature>
<gene>
    <name evidence="5" type="ORF">Lpp123_02729</name>
</gene>
<dbReference type="EMBL" id="ANJW01000161">
    <property type="protein sequence ID" value="EPC57744.1"/>
    <property type="molecule type" value="Genomic_DNA"/>
</dbReference>
<name>A0A829GJW0_LACPA</name>
<organism evidence="5 6">
    <name type="scientific">Lacticaseibacillus paracasei subsp. paracasei Lpp123</name>
    <dbReference type="NCBI Taxonomy" id="1256201"/>
    <lineage>
        <taxon>Bacteria</taxon>
        <taxon>Bacillati</taxon>
        <taxon>Bacillota</taxon>
        <taxon>Bacilli</taxon>
        <taxon>Lactobacillales</taxon>
        <taxon>Lactobacillaceae</taxon>
        <taxon>Lacticaseibacillus</taxon>
    </lineage>
</organism>
<dbReference type="InterPro" id="IPR013542">
    <property type="entry name" value="QueG_DUF1730"/>
</dbReference>
<keyword evidence="1" id="KW-0479">Metal-binding</keyword>
<dbReference type="Proteomes" id="UP000014316">
    <property type="component" value="Unassembled WGS sequence"/>
</dbReference>
<dbReference type="InterPro" id="IPR004453">
    <property type="entry name" value="QueG"/>
</dbReference>
<evidence type="ECO:0000259" key="4">
    <source>
        <dbReference type="Pfam" id="PF08331"/>
    </source>
</evidence>
<reference evidence="5 6" key="1">
    <citation type="journal article" date="2013" name="PLoS ONE">
        <title>Lactobacillus paracasei comparative genomics: towards species pan-genome definition and exploitation of diversity.</title>
        <authorList>
            <person name="Smokvina T."/>
            <person name="Wels M."/>
            <person name="Polka J."/>
            <person name="Chervaux C."/>
            <person name="Brisse S."/>
            <person name="Boekhorst J."/>
            <person name="van Hylckama Vlieg J.E."/>
            <person name="Siezen R.J."/>
        </authorList>
    </citation>
    <scope>NUCLEOTIDE SEQUENCE [LARGE SCALE GENOMIC DNA]</scope>
    <source>
        <strain evidence="5 6">Lpp123</strain>
    </source>
</reference>
<feature type="region of interest" description="Disordered" evidence="3">
    <location>
        <begin position="79"/>
        <end position="100"/>
    </location>
</feature>
<evidence type="ECO:0000313" key="6">
    <source>
        <dbReference type="Proteomes" id="UP000014316"/>
    </source>
</evidence>
<dbReference type="AlphaFoldDB" id="A0A829GJW0"/>
<keyword evidence="2" id="KW-0560">Oxidoreductase</keyword>
<comment type="caution">
    <text evidence="5">The sequence shown here is derived from an EMBL/GenBank/DDBJ whole genome shotgun (WGS) entry which is preliminary data.</text>
</comment>
<sequence>MDLKMMIKAHAKELGIDKIGFTTADNFAALKPSLLAQKAAGHTTGFEHQNIDERLYPDKIFDQPQSIIAIALAYPAKIHERPPRTGPKRGRFARASWGID</sequence>
<keyword evidence="1" id="KW-0408">Iron</keyword>
<dbReference type="GO" id="GO:0008616">
    <property type="term" value="P:tRNA queuosine(34) biosynthetic process"/>
    <property type="evidence" value="ECO:0007669"/>
    <property type="project" value="InterPro"/>
</dbReference>
<dbReference type="PANTHER" id="PTHR30002:SF4">
    <property type="entry name" value="EPOXYQUEUOSINE REDUCTASE"/>
    <property type="match status" value="1"/>
</dbReference>
<keyword evidence="1" id="KW-0004">4Fe-4S</keyword>
<keyword evidence="1" id="KW-0411">Iron-sulfur</keyword>
<dbReference type="PANTHER" id="PTHR30002">
    <property type="entry name" value="EPOXYQUEUOSINE REDUCTASE"/>
    <property type="match status" value="1"/>
</dbReference>
<proteinExistence type="predicted"/>
<evidence type="ECO:0000256" key="1">
    <source>
        <dbReference type="ARBA" id="ARBA00022485"/>
    </source>
</evidence>
<evidence type="ECO:0000256" key="2">
    <source>
        <dbReference type="ARBA" id="ARBA00023002"/>
    </source>
</evidence>
<evidence type="ECO:0000313" key="5">
    <source>
        <dbReference type="EMBL" id="EPC57744.1"/>
    </source>
</evidence>